<dbReference type="AlphaFoldDB" id="A0A498HVS2"/>
<proteinExistence type="predicted"/>
<protein>
    <submittedName>
        <fullName evidence="1">Uncharacterized protein</fullName>
    </submittedName>
</protein>
<name>A0A498HVS2_MALDO</name>
<accession>A0A498HVS2</accession>
<reference evidence="1 2" key="1">
    <citation type="submission" date="2018-10" db="EMBL/GenBank/DDBJ databases">
        <title>A high-quality apple genome assembly.</title>
        <authorList>
            <person name="Hu J."/>
        </authorList>
    </citation>
    <scope>NUCLEOTIDE SEQUENCE [LARGE SCALE GENOMIC DNA]</scope>
    <source>
        <strain evidence="2">cv. HFTH1</strain>
        <tissue evidence="1">Young leaf</tissue>
    </source>
</reference>
<gene>
    <name evidence="1" type="ORF">DVH24_039235</name>
</gene>
<dbReference type="EMBL" id="RDQH01000341">
    <property type="protein sequence ID" value="RXH75536.1"/>
    <property type="molecule type" value="Genomic_DNA"/>
</dbReference>
<comment type="caution">
    <text evidence="1">The sequence shown here is derived from an EMBL/GenBank/DDBJ whole genome shotgun (WGS) entry which is preliminary data.</text>
</comment>
<organism evidence="1 2">
    <name type="scientific">Malus domestica</name>
    <name type="common">Apple</name>
    <name type="synonym">Pyrus malus</name>
    <dbReference type="NCBI Taxonomy" id="3750"/>
    <lineage>
        <taxon>Eukaryota</taxon>
        <taxon>Viridiplantae</taxon>
        <taxon>Streptophyta</taxon>
        <taxon>Embryophyta</taxon>
        <taxon>Tracheophyta</taxon>
        <taxon>Spermatophyta</taxon>
        <taxon>Magnoliopsida</taxon>
        <taxon>eudicotyledons</taxon>
        <taxon>Gunneridae</taxon>
        <taxon>Pentapetalae</taxon>
        <taxon>rosids</taxon>
        <taxon>fabids</taxon>
        <taxon>Rosales</taxon>
        <taxon>Rosaceae</taxon>
        <taxon>Amygdaloideae</taxon>
        <taxon>Maleae</taxon>
        <taxon>Malus</taxon>
    </lineage>
</organism>
<dbReference type="Proteomes" id="UP000290289">
    <property type="component" value="Chromosome 15"/>
</dbReference>
<sequence length="74" mass="9176">MRRHVAFWELTDFGFHRNSEIKRVRARAFPGWVIHWKRDAFWEFTNFGFYRNSQVKRVHARAFPGWVTHWEVLV</sequence>
<keyword evidence="2" id="KW-1185">Reference proteome</keyword>
<evidence type="ECO:0000313" key="2">
    <source>
        <dbReference type="Proteomes" id="UP000290289"/>
    </source>
</evidence>
<evidence type="ECO:0000313" key="1">
    <source>
        <dbReference type="EMBL" id="RXH75536.1"/>
    </source>
</evidence>